<proteinExistence type="predicted"/>
<organism evidence="3 4">
    <name type="scientific">Phytophthora rubi</name>
    <dbReference type="NCBI Taxonomy" id="129364"/>
    <lineage>
        <taxon>Eukaryota</taxon>
        <taxon>Sar</taxon>
        <taxon>Stramenopiles</taxon>
        <taxon>Oomycota</taxon>
        <taxon>Peronosporomycetes</taxon>
        <taxon>Peronosporales</taxon>
        <taxon>Peronosporaceae</taxon>
        <taxon>Phytophthora</taxon>
    </lineage>
</organism>
<dbReference type="SUPFAM" id="SSF48403">
    <property type="entry name" value="Ankyrin repeat"/>
    <property type="match status" value="1"/>
</dbReference>
<comment type="caution">
    <text evidence="3">The sequence shown here is derived from an EMBL/GenBank/DDBJ whole genome shotgun (WGS) entry which is preliminary data.</text>
</comment>
<dbReference type="EMBL" id="QXFT01003082">
    <property type="protein sequence ID" value="KAE9289539.1"/>
    <property type="molecule type" value="Genomic_DNA"/>
</dbReference>
<gene>
    <name evidence="3" type="ORF">PR003_g25527</name>
</gene>
<dbReference type="PROSITE" id="PS50088">
    <property type="entry name" value="ANK_REPEAT"/>
    <property type="match status" value="1"/>
</dbReference>
<feature type="region of interest" description="Disordered" evidence="2">
    <location>
        <begin position="573"/>
        <end position="614"/>
    </location>
</feature>
<sequence>MTRTHIPEKVQRRITKAVSAARQKFEEGEPFTPVPGMLLMDFENVLYTLNTIAGLFPEMPKGGKVLLFLDVSLGASYGEERTPEYVLPDPSTNMVILIAQQLPMLYSAFVDRIAETGSGFDRMGGLASSFMRLMEEFFRSRKATVEVVLACVFWMKSVVALQGNADLGRNRDTSALKGTSVKDLLHKVADICAKELFETRVLSRDMVTLNDDLADTLCEMFDELSEGYLDQLPDPVPGESQKARVNRALENLMPVLGLLDSLQLDGTMDRSMIPAEARYEDVGNMRVHEGCRKISAVIKTKFLSSPRFCEEKYFTYPAQPDFVRQEYGSASLKGDFEKANREKVFSELMKLLQTNNGPLGESDLDHLQAEIKKDPALLCMVCPQSESDKDHSMPGSDVTSSSDNDLCTLFHQAAAGPAHDLYLVEWMIQMGALVNQPLHCRTKTRQRNVKHDGVILSNAMAVHSAAIAGFKDIVCTIVGADNMMDLNTSTFYTSETLAHLAVKRGHRSLYELLASVGADLSLRDGNGKRVCDVTTEQEWRCEMVSRIVQRKTSLGSTKGKAHGEALMEELRQSVSPHLEKKLQRSVSSSSKRKAKEKKRGGANGSANASEFSSTAVSDPIAAKLSGQMKQLLLSSNLTSDENDADNSSNRNAELHDLFNNAAATFQRLSDPSTPADMKVEDEERACKLVTQLESVAKFLSHPNRLNATDPSLRVFVAKKSFETIHMMQKLHRVTDPAITVPLLGPVKELCDTTLDFTEFIVGTAQLLASFSRNSQAREILDVLEKRLLKTPFDKRKPSEFRALVQMYSSARDTMGMGSTSSPKT</sequence>
<dbReference type="PROSITE" id="PS50297">
    <property type="entry name" value="ANK_REP_REGION"/>
    <property type="match status" value="1"/>
</dbReference>
<accession>A0A6A4CHB2</accession>
<dbReference type="Proteomes" id="UP000434957">
    <property type="component" value="Unassembled WGS sequence"/>
</dbReference>
<protein>
    <submittedName>
        <fullName evidence="3">Uncharacterized protein</fullName>
    </submittedName>
</protein>
<keyword evidence="4" id="KW-1185">Reference proteome</keyword>
<evidence type="ECO:0000313" key="4">
    <source>
        <dbReference type="Proteomes" id="UP000434957"/>
    </source>
</evidence>
<dbReference type="InterPro" id="IPR036770">
    <property type="entry name" value="Ankyrin_rpt-contain_sf"/>
</dbReference>
<reference evidence="3 4" key="1">
    <citation type="submission" date="2018-08" db="EMBL/GenBank/DDBJ databases">
        <title>Genomic investigation of the strawberry pathogen Phytophthora fragariae indicates pathogenicity is determined by transcriptional variation in three key races.</title>
        <authorList>
            <person name="Adams T.M."/>
            <person name="Armitage A.D."/>
            <person name="Sobczyk M.K."/>
            <person name="Bates H.J."/>
            <person name="Dunwell J.M."/>
            <person name="Nellist C.F."/>
            <person name="Harrison R.J."/>
        </authorList>
    </citation>
    <scope>NUCLEOTIDE SEQUENCE [LARGE SCALE GENOMIC DNA]</scope>
    <source>
        <strain evidence="3 4">SCRP333</strain>
    </source>
</reference>
<name>A0A6A4CHB2_9STRA</name>
<keyword evidence="1" id="KW-0040">ANK repeat</keyword>
<evidence type="ECO:0000256" key="1">
    <source>
        <dbReference type="PROSITE-ProRule" id="PRU00023"/>
    </source>
</evidence>
<feature type="repeat" description="ANK" evidence="1">
    <location>
        <begin position="493"/>
        <end position="525"/>
    </location>
</feature>
<evidence type="ECO:0000256" key="2">
    <source>
        <dbReference type="SAM" id="MobiDB-lite"/>
    </source>
</evidence>
<feature type="compositionally biased region" description="Basic residues" evidence="2">
    <location>
        <begin position="590"/>
        <end position="600"/>
    </location>
</feature>
<feature type="compositionally biased region" description="Polar residues" evidence="2">
    <location>
        <begin position="604"/>
        <end position="614"/>
    </location>
</feature>
<dbReference type="Gene3D" id="1.25.40.20">
    <property type="entry name" value="Ankyrin repeat-containing domain"/>
    <property type="match status" value="1"/>
</dbReference>
<dbReference type="InterPro" id="IPR002110">
    <property type="entry name" value="Ankyrin_rpt"/>
</dbReference>
<feature type="compositionally biased region" description="Basic and acidic residues" evidence="2">
    <location>
        <begin position="573"/>
        <end position="582"/>
    </location>
</feature>
<evidence type="ECO:0000313" key="3">
    <source>
        <dbReference type="EMBL" id="KAE9289539.1"/>
    </source>
</evidence>
<dbReference type="AlphaFoldDB" id="A0A6A4CHB2"/>